<name>A0A328TLN9_9GAMM</name>
<comment type="caution">
    <text evidence="2">The sequence shown here is derived from an EMBL/GenBank/DDBJ whole genome shotgun (WGS) entry which is preliminary data.</text>
</comment>
<reference evidence="2" key="1">
    <citation type="submission" date="2018-04" db="EMBL/GenBank/DDBJ databases">
        <title>Genomes of the Obligate Erwinia dacicola and Facultative Enterobacter sp. OLF Endosymbionts of the Olive Fruit fly, Bactrocera oleae.</title>
        <authorList>
            <person name="Estes A.M."/>
            <person name="Hearn D.J."/>
            <person name="Agarwal S."/>
            <person name="Pierson E.A."/>
            <person name="Dunning-Hotopp J.C."/>
        </authorList>
    </citation>
    <scope>NUCLEOTIDE SEQUENCE [LARGE SCALE GENOMIC DNA]</scope>
    <source>
        <strain evidence="2">Oroville</strain>
    </source>
</reference>
<evidence type="ECO:0000259" key="1">
    <source>
        <dbReference type="Pfam" id="PF13460"/>
    </source>
</evidence>
<dbReference type="Gene3D" id="3.40.50.720">
    <property type="entry name" value="NAD(P)-binding Rossmann-like Domain"/>
    <property type="match status" value="1"/>
</dbReference>
<organism evidence="2 3">
    <name type="scientific">Candidatus Erwinia dacicola</name>
    <dbReference type="NCBI Taxonomy" id="252393"/>
    <lineage>
        <taxon>Bacteria</taxon>
        <taxon>Pseudomonadati</taxon>
        <taxon>Pseudomonadota</taxon>
        <taxon>Gammaproteobacteria</taxon>
        <taxon>Enterobacterales</taxon>
        <taxon>Erwiniaceae</taxon>
        <taxon>Erwinia</taxon>
    </lineage>
</organism>
<keyword evidence="3" id="KW-1185">Reference proteome</keyword>
<dbReference type="SUPFAM" id="SSF51735">
    <property type="entry name" value="NAD(P)-binding Rossmann-fold domains"/>
    <property type="match status" value="1"/>
</dbReference>
<gene>
    <name evidence="2" type="ORF">ACZ87_03083</name>
</gene>
<dbReference type="InterPro" id="IPR016040">
    <property type="entry name" value="NAD(P)-bd_dom"/>
</dbReference>
<proteinExistence type="predicted"/>
<protein>
    <submittedName>
        <fullName evidence="2">AroG2 3-deoxy-7-phosphoheptulonate synthase, Phe-sensitive</fullName>
    </submittedName>
</protein>
<accession>A0A328TLN9</accession>
<dbReference type="InterPro" id="IPR036291">
    <property type="entry name" value="NAD(P)-bd_dom_sf"/>
</dbReference>
<evidence type="ECO:0000313" key="2">
    <source>
        <dbReference type="EMBL" id="RAP70121.1"/>
    </source>
</evidence>
<dbReference type="Proteomes" id="UP000244334">
    <property type="component" value="Unassembled WGS sequence"/>
</dbReference>
<feature type="domain" description="NAD(P)-binding" evidence="1">
    <location>
        <begin position="2"/>
        <end position="65"/>
    </location>
</feature>
<dbReference type="AlphaFoldDB" id="A0A328TLN9"/>
<dbReference type="EMBL" id="LJAM02000455">
    <property type="protein sequence ID" value="RAP70121.1"/>
    <property type="molecule type" value="Genomic_DNA"/>
</dbReference>
<sequence length="74" mass="8657">MTTIGVTERLNTWSQRTEVHYWKRRAERLIRGSGHPHTIVKPGWFNYNNDDEHSIAMLQGDRRHTGTPEDVVIS</sequence>
<evidence type="ECO:0000313" key="3">
    <source>
        <dbReference type="Proteomes" id="UP000244334"/>
    </source>
</evidence>
<dbReference type="Pfam" id="PF13460">
    <property type="entry name" value="NAD_binding_10"/>
    <property type="match status" value="1"/>
</dbReference>